<feature type="region of interest" description="Disordered" evidence="1">
    <location>
        <begin position="1"/>
        <end position="20"/>
    </location>
</feature>
<gene>
    <name evidence="2" type="ORF">PSNMU_V1.4_AUG-EV-PASAV3_0065450</name>
</gene>
<evidence type="ECO:0000313" key="2">
    <source>
        <dbReference type="EMBL" id="VEU39689.1"/>
    </source>
</evidence>
<dbReference type="AlphaFoldDB" id="A0A448ZCB1"/>
<reference evidence="2 3" key="1">
    <citation type="submission" date="2019-01" db="EMBL/GenBank/DDBJ databases">
        <authorList>
            <person name="Ferrante I. M."/>
        </authorList>
    </citation>
    <scope>NUCLEOTIDE SEQUENCE [LARGE SCALE GENOMIC DNA]</scope>
    <source>
        <strain evidence="2 3">B856</strain>
    </source>
</reference>
<accession>A0A448ZCB1</accession>
<proteinExistence type="predicted"/>
<sequence>MGKRKTRTDDDASSPQGDKIKSMDARILAVMFELYMDENFDATLTDIASQLGVQERTKSFRERWTVLKNQENLIGPSETGKKGCFQLTQAGVDRAATPEYREMLKDLATKPKTNKDHQERTKKYLKKPKSSEIFDLLLVYGSLSPDDLSALVGQNRRSHGFHYSLQELRRKGLVEHDPAYGASKGKKLRLADKAFLKGSEDRPIPEDIDTKNLAKGIASGQALIESRKQGGKKKNKISKDKMKKEEPVEEEPIQESNNGDVSNEEIDDDKDEHANEEPIQESSNGDVSDEEIDNESKIGKEEVDVEEPANEDPNQESRNGNLSDEDFDNESKIGKEEVDVKESANEDPNQESRNGNLSDEEIDDDNNV</sequence>
<protein>
    <submittedName>
        <fullName evidence="2">Uncharacterized protein</fullName>
    </submittedName>
</protein>
<evidence type="ECO:0000256" key="1">
    <source>
        <dbReference type="SAM" id="MobiDB-lite"/>
    </source>
</evidence>
<keyword evidence="3" id="KW-1185">Reference proteome</keyword>
<dbReference type="OrthoDB" id="10505719at2759"/>
<evidence type="ECO:0000313" key="3">
    <source>
        <dbReference type="Proteomes" id="UP000291116"/>
    </source>
</evidence>
<feature type="region of interest" description="Disordered" evidence="1">
    <location>
        <begin position="221"/>
        <end position="368"/>
    </location>
</feature>
<dbReference type="Proteomes" id="UP000291116">
    <property type="component" value="Unassembled WGS sequence"/>
</dbReference>
<feature type="compositionally biased region" description="Acidic residues" evidence="1">
    <location>
        <begin position="303"/>
        <end position="314"/>
    </location>
</feature>
<dbReference type="EMBL" id="CAACVS010000230">
    <property type="protein sequence ID" value="VEU39689.1"/>
    <property type="molecule type" value="Genomic_DNA"/>
</dbReference>
<feature type="compositionally biased region" description="Acidic residues" evidence="1">
    <location>
        <begin position="358"/>
        <end position="368"/>
    </location>
</feature>
<feature type="compositionally biased region" description="Basic and acidic residues" evidence="1">
    <location>
        <begin position="329"/>
        <end position="344"/>
    </location>
</feature>
<name>A0A448ZCB1_9STRA</name>
<feature type="compositionally biased region" description="Basic and acidic residues" evidence="1">
    <location>
        <begin position="237"/>
        <end position="246"/>
    </location>
</feature>
<organism evidence="2 3">
    <name type="scientific">Pseudo-nitzschia multistriata</name>
    <dbReference type="NCBI Taxonomy" id="183589"/>
    <lineage>
        <taxon>Eukaryota</taxon>
        <taxon>Sar</taxon>
        <taxon>Stramenopiles</taxon>
        <taxon>Ochrophyta</taxon>
        <taxon>Bacillariophyta</taxon>
        <taxon>Bacillariophyceae</taxon>
        <taxon>Bacillariophycidae</taxon>
        <taxon>Bacillariales</taxon>
        <taxon>Bacillariaceae</taxon>
        <taxon>Pseudo-nitzschia</taxon>
    </lineage>
</organism>